<dbReference type="InterPro" id="IPR046335">
    <property type="entry name" value="LacI/GalR-like_sensor"/>
</dbReference>
<name>A0ABY5VMB7_9FIRM</name>
<reference evidence="5" key="1">
    <citation type="journal article" date="2022" name="Cell">
        <title>Design, construction, and in vivo augmentation of a complex gut microbiome.</title>
        <authorList>
            <person name="Cheng A.G."/>
            <person name="Ho P.Y."/>
            <person name="Aranda-Diaz A."/>
            <person name="Jain S."/>
            <person name="Yu F.B."/>
            <person name="Meng X."/>
            <person name="Wang M."/>
            <person name="Iakiviak M."/>
            <person name="Nagashima K."/>
            <person name="Zhao A."/>
            <person name="Murugkar P."/>
            <person name="Patil A."/>
            <person name="Atabakhsh K."/>
            <person name="Weakley A."/>
            <person name="Yan J."/>
            <person name="Brumbaugh A.R."/>
            <person name="Higginbottom S."/>
            <person name="Dimas A."/>
            <person name="Shiver A.L."/>
            <person name="Deutschbauer A."/>
            <person name="Neff N."/>
            <person name="Sonnenburg J.L."/>
            <person name="Huang K.C."/>
            <person name="Fischbach M.A."/>
        </authorList>
    </citation>
    <scope>NUCLEOTIDE SEQUENCE</scope>
    <source>
        <strain evidence="5">DSM 19829</strain>
    </source>
</reference>
<dbReference type="EMBL" id="CP102290">
    <property type="protein sequence ID" value="UWP61118.1"/>
    <property type="molecule type" value="Genomic_DNA"/>
</dbReference>
<keyword evidence="3" id="KW-0804">Transcription</keyword>
<evidence type="ECO:0000256" key="3">
    <source>
        <dbReference type="ARBA" id="ARBA00023163"/>
    </source>
</evidence>
<dbReference type="SUPFAM" id="SSF53822">
    <property type="entry name" value="Periplasmic binding protein-like I"/>
    <property type="match status" value="1"/>
</dbReference>
<keyword evidence="6" id="KW-1185">Reference proteome</keyword>
<dbReference type="PROSITE" id="PS50932">
    <property type="entry name" value="HTH_LACI_2"/>
    <property type="match status" value="1"/>
</dbReference>
<dbReference type="CDD" id="cd01392">
    <property type="entry name" value="HTH_LacI"/>
    <property type="match status" value="1"/>
</dbReference>
<organism evidence="5 6">
    <name type="scientific">Ruminococcus gauvreauii</name>
    <dbReference type="NCBI Taxonomy" id="438033"/>
    <lineage>
        <taxon>Bacteria</taxon>
        <taxon>Bacillati</taxon>
        <taxon>Bacillota</taxon>
        <taxon>Clostridia</taxon>
        <taxon>Eubacteriales</taxon>
        <taxon>Oscillospiraceae</taxon>
        <taxon>Ruminococcus</taxon>
    </lineage>
</organism>
<evidence type="ECO:0000256" key="2">
    <source>
        <dbReference type="ARBA" id="ARBA00023125"/>
    </source>
</evidence>
<evidence type="ECO:0000313" key="6">
    <source>
        <dbReference type="Proteomes" id="UP001060164"/>
    </source>
</evidence>
<dbReference type="InterPro" id="IPR000843">
    <property type="entry name" value="HTH_LacI"/>
</dbReference>
<gene>
    <name evidence="5" type="ORF">NQ502_08835</name>
</gene>
<evidence type="ECO:0000313" key="5">
    <source>
        <dbReference type="EMBL" id="UWP61118.1"/>
    </source>
</evidence>
<dbReference type="SUPFAM" id="SSF47413">
    <property type="entry name" value="lambda repressor-like DNA-binding domains"/>
    <property type="match status" value="1"/>
</dbReference>
<evidence type="ECO:0000256" key="1">
    <source>
        <dbReference type="ARBA" id="ARBA00023015"/>
    </source>
</evidence>
<dbReference type="CDD" id="cd06267">
    <property type="entry name" value="PBP1_LacI_sugar_binding-like"/>
    <property type="match status" value="1"/>
</dbReference>
<feature type="domain" description="HTH lacI-type" evidence="4">
    <location>
        <begin position="8"/>
        <end position="63"/>
    </location>
</feature>
<dbReference type="Pfam" id="PF00356">
    <property type="entry name" value="LacI"/>
    <property type="match status" value="1"/>
</dbReference>
<keyword evidence="1" id="KW-0805">Transcription regulation</keyword>
<dbReference type="PRINTS" id="PR00036">
    <property type="entry name" value="HTHLACI"/>
</dbReference>
<dbReference type="Gene3D" id="1.10.260.40">
    <property type="entry name" value="lambda repressor-like DNA-binding domains"/>
    <property type="match status" value="1"/>
</dbReference>
<dbReference type="Gene3D" id="3.40.50.2300">
    <property type="match status" value="2"/>
</dbReference>
<protein>
    <submittedName>
        <fullName evidence="5">LacI family transcriptional regulator</fullName>
    </submittedName>
</protein>
<dbReference type="Pfam" id="PF13377">
    <property type="entry name" value="Peripla_BP_3"/>
    <property type="match status" value="1"/>
</dbReference>
<dbReference type="RefSeq" id="WP_028528285.1">
    <property type="nucleotide sequence ID" value="NZ_CABLBR010000009.1"/>
</dbReference>
<dbReference type="InterPro" id="IPR010982">
    <property type="entry name" value="Lambda_DNA-bd_dom_sf"/>
</dbReference>
<accession>A0ABY5VMB7</accession>
<dbReference type="PANTHER" id="PTHR30146:SF109">
    <property type="entry name" value="HTH-TYPE TRANSCRIPTIONAL REGULATOR GALS"/>
    <property type="match status" value="1"/>
</dbReference>
<evidence type="ECO:0000259" key="4">
    <source>
        <dbReference type="PROSITE" id="PS50932"/>
    </source>
</evidence>
<sequence>MKKRTGKVTIKDLADECGVSIATVSRVLNKVPKCCNADTERRILDAVEKYGYSPNLAARSLVTSKSKMVAVLIPDIHNEFFQNFYLGIEKYCNEKEYRILLCNTQQSLQKEEEFLSELKNQVDGFVISTLNTRENNAKILELYHEHYPMVTLERYGDELQDVVKVKLDNEEASRRAVDYLYENGHRRIAFIKGAEDAVNSSLRYRGFVQALEKHGLTEDKRIVKTGNYTFESGRHCMAELLKQNEHFTAVITANDLMAIGACRAIRDAGKKVPQDLSVLGMDGTLMADIYVPSITTLVFHGEEMGVCVAEKLLNLIEGKECSREYIFIPELKEGNSVKNLMK</sequence>
<proteinExistence type="predicted"/>
<dbReference type="InterPro" id="IPR028082">
    <property type="entry name" value="Peripla_BP_I"/>
</dbReference>
<dbReference type="Proteomes" id="UP001060164">
    <property type="component" value="Chromosome"/>
</dbReference>
<keyword evidence="2" id="KW-0238">DNA-binding</keyword>
<dbReference type="SMART" id="SM00354">
    <property type="entry name" value="HTH_LACI"/>
    <property type="match status" value="1"/>
</dbReference>
<dbReference type="PANTHER" id="PTHR30146">
    <property type="entry name" value="LACI-RELATED TRANSCRIPTIONAL REPRESSOR"/>
    <property type="match status" value="1"/>
</dbReference>